<comment type="caution">
    <text evidence="1">The sequence shown here is derived from an EMBL/GenBank/DDBJ whole genome shotgun (WGS) entry which is preliminary data.</text>
</comment>
<protein>
    <submittedName>
        <fullName evidence="1">Uncharacterized protein</fullName>
    </submittedName>
</protein>
<keyword evidence="2" id="KW-1185">Reference proteome</keyword>
<proteinExistence type="predicted"/>
<evidence type="ECO:0000313" key="2">
    <source>
        <dbReference type="Proteomes" id="UP001281761"/>
    </source>
</evidence>
<gene>
    <name evidence="1" type="ORF">BLNAU_7064</name>
</gene>
<sequence length="125" mass="14369">MQIEQEMINRHTLLQRFSNQKQISSKHCCVVCKSLQLTNEQYWITRDADPDSENDTLPPKQCVFDDEQEVNDYDDKFSDDVLESVKNTAEPAGDCVWIDSAPQFKIRVIPKLCRAKIVVTEGCDS</sequence>
<dbReference type="EMBL" id="JARBJD010000042">
    <property type="protein sequence ID" value="KAK2957888.1"/>
    <property type="molecule type" value="Genomic_DNA"/>
</dbReference>
<name>A0ABQ9Y2C1_9EUKA</name>
<evidence type="ECO:0000313" key="1">
    <source>
        <dbReference type="EMBL" id="KAK2957888.1"/>
    </source>
</evidence>
<reference evidence="1 2" key="1">
    <citation type="journal article" date="2022" name="bioRxiv">
        <title>Genomics of Preaxostyla Flagellates Illuminates Evolutionary Transitions and the Path Towards Mitochondrial Loss.</title>
        <authorList>
            <person name="Novak L.V.F."/>
            <person name="Treitli S.C."/>
            <person name="Pyrih J."/>
            <person name="Halakuc P."/>
            <person name="Pipaliya S.V."/>
            <person name="Vacek V."/>
            <person name="Brzon O."/>
            <person name="Soukal P."/>
            <person name="Eme L."/>
            <person name="Dacks J.B."/>
            <person name="Karnkowska A."/>
            <person name="Elias M."/>
            <person name="Hampl V."/>
        </authorList>
    </citation>
    <scope>NUCLEOTIDE SEQUENCE [LARGE SCALE GENOMIC DNA]</scope>
    <source>
        <strain evidence="1">NAU3</strain>
        <tissue evidence="1">Gut</tissue>
    </source>
</reference>
<accession>A0ABQ9Y2C1</accession>
<organism evidence="1 2">
    <name type="scientific">Blattamonas nauphoetae</name>
    <dbReference type="NCBI Taxonomy" id="2049346"/>
    <lineage>
        <taxon>Eukaryota</taxon>
        <taxon>Metamonada</taxon>
        <taxon>Preaxostyla</taxon>
        <taxon>Oxymonadida</taxon>
        <taxon>Blattamonas</taxon>
    </lineage>
</organism>
<dbReference type="Proteomes" id="UP001281761">
    <property type="component" value="Unassembled WGS sequence"/>
</dbReference>